<dbReference type="InterPro" id="IPR037177">
    <property type="entry name" value="DLC_sf"/>
</dbReference>
<comment type="caution">
    <text evidence="11">The sequence shown here is derived from an EMBL/GenBank/DDBJ whole genome shotgun (WGS) entry which is preliminary data.</text>
</comment>
<dbReference type="GO" id="GO:0051028">
    <property type="term" value="P:mRNA transport"/>
    <property type="evidence" value="ECO:0007669"/>
    <property type="project" value="UniProtKB-KW"/>
</dbReference>
<dbReference type="CDD" id="cd21452">
    <property type="entry name" value="DLC-like_DYNLL1_DYNLL2"/>
    <property type="match status" value="1"/>
</dbReference>
<evidence type="ECO:0000256" key="2">
    <source>
        <dbReference type="ARBA" id="ARBA00004245"/>
    </source>
</evidence>
<dbReference type="Pfam" id="PF01221">
    <property type="entry name" value="Dynein_light"/>
    <property type="match status" value="1"/>
</dbReference>
<keyword evidence="10" id="KW-0505">Motor protein</keyword>
<evidence type="ECO:0000313" key="12">
    <source>
        <dbReference type="Proteomes" id="UP000822688"/>
    </source>
</evidence>
<gene>
    <name evidence="11" type="ORF">KC19_9G165000</name>
</gene>
<dbReference type="InterPro" id="IPR001372">
    <property type="entry name" value="Dynein_light_chain_typ-1/2"/>
</dbReference>
<keyword evidence="4 10" id="KW-0963">Cytoplasm</keyword>
<evidence type="ECO:0000256" key="7">
    <source>
        <dbReference type="ARBA" id="ARBA00022927"/>
    </source>
</evidence>
<dbReference type="GO" id="GO:0015031">
    <property type="term" value="P:protein transport"/>
    <property type="evidence" value="ECO:0007669"/>
    <property type="project" value="UniProtKB-KW"/>
</dbReference>
<keyword evidence="5 10" id="KW-0493">Microtubule</keyword>
<dbReference type="Gene3D" id="3.30.740.10">
    <property type="entry name" value="Protein Inhibitor Of Neuronal Nitric Oxide Synthase"/>
    <property type="match status" value="1"/>
</dbReference>
<dbReference type="EMBL" id="CM026430">
    <property type="protein sequence ID" value="KAG0562691.1"/>
    <property type="molecule type" value="Genomic_DNA"/>
</dbReference>
<comment type="similarity">
    <text evidence="10">Belongs to the dynein light chain family.</text>
</comment>
<keyword evidence="8 10" id="KW-0206">Cytoskeleton</keyword>
<keyword evidence="12" id="KW-1185">Reference proteome</keyword>
<dbReference type="Proteomes" id="UP000822688">
    <property type="component" value="Chromosome 9"/>
</dbReference>
<reference evidence="11" key="1">
    <citation type="submission" date="2020-06" db="EMBL/GenBank/DDBJ databases">
        <title>WGS assembly of Ceratodon purpureus strain R40.</title>
        <authorList>
            <person name="Carey S.B."/>
            <person name="Jenkins J."/>
            <person name="Shu S."/>
            <person name="Lovell J.T."/>
            <person name="Sreedasyam A."/>
            <person name="Maumus F."/>
            <person name="Tiley G.P."/>
            <person name="Fernandez-Pozo N."/>
            <person name="Barry K."/>
            <person name="Chen C."/>
            <person name="Wang M."/>
            <person name="Lipzen A."/>
            <person name="Daum C."/>
            <person name="Saski C.A."/>
            <person name="Payton A.C."/>
            <person name="Mcbreen J.C."/>
            <person name="Conrad R.E."/>
            <person name="Kollar L.M."/>
            <person name="Olsson S."/>
            <person name="Huttunen S."/>
            <person name="Landis J.B."/>
            <person name="Wickett N.J."/>
            <person name="Johnson M.G."/>
            <person name="Rensing S.A."/>
            <person name="Grimwood J."/>
            <person name="Schmutz J."/>
            <person name="Mcdaniel S.F."/>
        </authorList>
    </citation>
    <scope>NUCLEOTIDE SEQUENCE</scope>
    <source>
        <strain evidence="11">R40</strain>
    </source>
</reference>
<name>A0A8T0GSN8_CERPU</name>
<evidence type="ECO:0000256" key="5">
    <source>
        <dbReference type="ARBA" id="ARBA00022701"/>
    </source>
</evidence>
<evidence type="ECO:0000256" key="6">
    <source>
        <dbReference type="ARBA" id="ARBA00022816"/>
    </source>
</evidence>
<dbReference type="FunFam" id="3.30.740.10:FF:000005">
    <property type="entry name" value="Dynein light chain"/>
    <property type="match status" value="1"/>
</dbReference>
<dbReference type="SUPFAM" id="SSF54648">
    <property type="entry name" value="DLC"/>
    <property type="match status" value="1"/>
</dbReference>
<evidence type="ECO:0000313" key="11">
    <source>
        <dbReference type="EMBL" id="KAG0562691.1"/>
    </source>
</evidence>
<keyword evidence="6" id="KW-0509">mRNA transport</keyword>
<keyword evidence="9" id="KW-0539">Nucleus</keyword>
<dbReference type="PANTHER" id="PTHR11886">
    <property type="entry name" value="DYNEIN LIGHT CHAIN"/>
    <property type="match status" value="1"/>
</dbReference>
<evidence type="ECO:0000256" key="4">
    <source>
        <dbReference type="ARBA" id="ARBA00022490"/>
    </source>
</evidence>
<organism evidence="11 12">
    <name type="scientific">Ceratodon purpureus</name>
    <name type="common">Fire moss</name>
    <name type="synonym">Dicranum purpureum</name>
    <dbReference type="NCBI Taxonomy" id="3225"/>
    <lineage>
        <taxon>Eukaryota</taxon>
        <taxon>Viridiplantae</taxon>
        <taxon>Streptophyta</taxon>
        <taxon>Embryophyta</taxon>
        <taxon>Bryophyta</taxon>
        <taxon>Bryophytina</taxon>
        <taxon>Bryopsida</taxon>
        <taxon>Dicranidae</taxon>
        <taxon>Pseudoditrichales</taxon>
        <taxon>Ditrichaceae</taxon>
        <taxon>Ceratodon</taxon>
    </lineage>
</organism>
<evidence type="ECO:0000256" key="10">
    <source>
        <dbReference type="RuleBase" id="RU365010"/>
    </source>
</evidence>
<dbReference type="GO" id="GO:0045505">
    <property type="term" value="F:dynein intermediate chain binding"/>
    <property type="evidence" value="ECO:0007669"/>
    <property type="project" value="TreeGrafter"/>
</dbReference>
<proteinExistence type="inferred from homology"/>
<dbReference type="PANTHER" id="PTHR11886:SF78">
    <property type="entry name" value="DYNEIN LIGHT CHAIN"/>
    <property type="match status" value="1"/>
</dbReference>
<dbReference type="AlphaFoldDB" id="A0A8T0GSN8"/>
<keyword evidence="7" id="KW-0653">Protein transport</keyword>
<dbReference type="GO" id="GO:0005634">
    <property type="term" value="C:nucleus"/>
    <property type="evidence" value="ECO:0007669"/>
    <property type="project" value="UniProtKB-SubCell"/>
</dbReference>
<protein>
    <recommendedName>
        <fullName evidence="10">Dynein light chain</fullName>
    </recommendedName>
</protein>
<evidence type="ECO:0000256" key="3">
    <source>
        <dbReference type="ARBA" id="ARBA00022448"/>
    </source>
</evidence>
<comment type="subcellular location">
    <subcellularLocation>
        <location evidence="2 10">Cytoplasm</location>
        <location evidence="2 10">Cytoskeleton</location>
    </subcellularLocation>
    <subcellularLocation>
        <location evidence="1">Nucleus</location>
    </subcellularLocation>
</comment>
<sequence length="120" mass="13393">MLDIEIVPAVARGKGRRRRGYMQLRPAPVDENKVMIGETDMPQALQSHAVRAASEALDMHEGTDYKDVAYYIKNQFDKEYGTGWQCITGVSFGSYVTHSSGSFIHFCLGRLAIMLFKAAC</sequence>
<accession>A0A8T0GSN8</accession>
<evidence type="ECO:0000256" key="8">
    <source>
        <dbReference type="ARBA" id="ARBA00023212"/>
    </source>
</evidence>
<dbReference type="GO" id="GO:0005874">
    <property type="term" value="C:microtubule"/>
    <property type="evidence" value="ECO:0007669"/>
    <property type="project" value="UniProtKB-KW"/>
</dbReference>
<keyword evidence="10" id="KW-0243">Dynein</keyword>
<evidence type="ECO:0000256" key="9">
    <source>
        <dbReference type="ARBA" id="ARBA00023242"/>
    </source>
</evidence>
<keyword evidence="3" id="KW-0813">Transport</keyword>
<dbReference type="GO" id="GO:0005868">
    <property type="term" value="C:cytoplasmic dynein complex"/>
    <property type="evidence" value="ECO:0007669"/>
    <property type="project" value="TreeGrafter"/>
</dbReference>
<dbReference type="GO" id="GO:0007017">
    <property type="term" value="P:microtubule-based process"/>
    <property type="evidence" value="ECO:0007669"/>
    <property type="project" value="InterPro"/>
</dbReference>
<evidence type="ECO:0000256" key="1">
    <source>
        <dbReference type="ARBA" id="ARBA00004123"/>
    </source>
</evidence>
<dbReference type="SMART" id="SM01375">
    <property type="entry name" value="Dynein_light"/>
    <property type="match status" value="1"/>
</dbReference>